<dbReference type="OrthoDB" id="140919at2"/>
<dbReference type="UniPathway" id="UPA00115">
    <property type="reaction ID" value="UER00414"/>
</dbReference>
<organism evidence="11 12">
    <name type="scientific">Gemmatimonas phototrophica</name>
    <dbReference type="NCBI Taxonomy" id="1379270"/>
    <lineage>
        <taxon>Bacteria</taxon>
        <taxon>Pseudomonadati</taxon>
        <taxon>Gemmatimonadota</taxon>
        <taxon>Gemmatimonadia</taxon>
        <taxon>Gemmatimonadales</taxon>
        <taxon>Gemmatimonadaceae</taxon>
        <taxon>Gemmatimonas</taxon>
    </lineage>
</organism>
<dbReference type="GO" id="GO:0006098">
    <property type="term" value="P:pentose-phosphate shunt"/>
    <property type="evidence" value="ECO:0007669"/>
    <property type="project" value="UniProtKB-UniRule"/>
</dbReference>
<feature type="active site" description="Schiff-base intermediate with substrate" evidence="10">
    <location>
        <position position="139"/>
    </location>
</feature>
<keyword evidence="8 10" id="KW-0570">Pentose shunt</keyword>
<proteinExistence type="inferred from homology"/>
<dbReference type="NCBIfam" id="TIGR00876">
    <property type="entry name" value="tal_mycobact"/>
    <property type="match status" value="1"/>
</dbReference>
<evidence type="ECO:0000256" key="8">
    <source>
        <dbReference type="ARBA" id="ARBA00023126"/>
    </source>
</evidence>
<dbReference type="GO" id="GO:0005975">
    <property type="term" value="P:carbohydrate metabolic process"/>
    <property type="evidence" value="ECO:0007669"/>
    <property type="project" value="InterPro"/>
</dbReference>
<dbReference type="InterPro" id="IPR004732">
    <property type="entry name" value="Transaldolase_2"/>
</dbReference>
<protein>
    <recommendedName>
        <fullName evidence="5 10">Transaldolase</fullName>
        <ecNumber evidence="5 10">2.2.1.2</ecNumber>
    </recommendedName>
</protein>
<reference evidence="11 12" key="2">
    <citation type="journal article" date="2016" name="Environ. Microbiol. Rep.">
        <title>Metagenomic evidence for the presence of phototrophic Gemmatimonadetes bacteria in diverse environments.</title>
        <authorList>
            <person name="Zeng Y."/>
            <person name="Baumbach J."/>
            <person name="Barbosa E.G."/>
            <person name="Azevedo V."/>
            <person name="Zhang C."/>
            <person name="Koblizek M."/>
        </authorList>
    </citation>
    <scope>NUCLEOTIDE SEQUENCE [LARGE SCALE GENOMIC DNA]</scope>
    <source>
        <strain evidence="11 12">AP64</strain>
    </source>
</reference>
<keyword evidence="7 10" id="KW-0808">Transferase</keyword>
<evidence type="ECO:0000313" key="12">
    <source>
        <dbReference type="Proteomes" id="UP000076404"/>
    </source>
</evidence>
<evidence type="ECO:0000256" key="5">
    <source>
        <dbReference type="ARBA" id="ARBA00013151"/>
    </source>
</evidence>
<evidence type="ECO:0000256" key="2">
    <source>
        <dbReference type="ARBA" id="ARBA00004496"/>
    </source>
</evidence>
<evidence type="ECO:0000256" key="1">
    <source>
        <dbReference type="ARBA" id="ARBA00003518"/>
    </source>
</evidence>
<sequence length="376" mass="39874">MSARLHALHAAGQSLWLDYIDRTMLSNGDLARRIAEDALTGMTSNPTIFEKALAEGAAYDGQLASIDAALSDREAFFTLAATDVRNACDAFRGVYDRTQGVDGYVSLEVSPDLAKDAAGTVAEARRLWAIVDRPNLMIKVPGTVEGAVAIRELIADGININVTLLFAVDAHARVIEAYLAGLEQRAAAGLPIDRISSVASFFVSRVDSAIDKQLTTMAAAAPEHATTLLALQGKAAIANAKLAYRLFTASFSGPRWAALAAHGARVQRPLWASTSTKNPAYRDVIYVEELVGTDTVNTLPPATLEAFRDHGEVRVSVTEQVADAERALAALEAHGVSLQAVTDVLLAEGLASFEQSFVTLLAGLARKRATLASSTA</sequence>
<dbReference type="SUPFAM" id="SSF51569">
    <property type="entry name" value="Aldolase"/>
    <property type="match status" value="1"/>
</dbReference>
<dbReference type="eggNOG" id="COG0176">
    <property type="taxonomic scope" value="Bacteria"/>
</dbReference>
<dbReference type="STRING" id="1379270.GEMMAAP_06195"/>
<accession>A0A143BHP1</accession>
<comment type="similarity">
    <text evidence="4 10">Belongs to the transaldolase family. Type 2 subfamily.</text>
</comment>
<keyword evidence="12" id="KW-1185">Reference proteome</keyword>
<keyword evidence="6 10" id="KW-0963">Cytoplasm</keyword>
<evidence type="ECO:0000256" key="6">
    <source>
        <dbReference type="ARBA" id="ARBA00022490"/>
    </source>
</evidence>
<name>A0A143BHP1_9BACT</name>
<reference evidence="11 12" key="1">
    <citation type="journal article" date="2014" name="Proc. Natl. Acad. Sci. U.S.A.">
        <title>Functional type 2 photosynthetic reaction centers found in the rare bacterial phylum Gemmatimonadetes.</title>
        <authorList>
            <person name="Zeng Y."/>
            <person name="Feng F."/>
            <person name="Medova H."/>
            <person name="Dean J."/>
            <person name="Koblizek M."/>
        </authorList>
    </citation>
    <scope>NUCLEOTIDE SEQUENCE [LARGE SCALE GENOMIC DNA]</scope>
    <source>
        <strain evidence="11 12">AP64</strain>
    </source>
</reference>
<dbReference type="Proteomes" id="UP000076404">
    <property type="component" value="Chromosome"/>
</dbReference>
<dbReference type="Gene3D" id="3.20.20.70">
    <property type="entry name" value="Aldolase class I"/>
    <property type="match status" value="1"/>
</dbReference>
<dbReference type="RefSeq" id="WP_026850286.1">
    <property type="nucleotide sequence ID" value="NZ_CP011454.1"/>
</dbReference>
<dbReference type="HAMAP" id="MF_00493">
    <property type="entry name" value="Transaldolase_2"/>
    <property type="match status" value="1"/>
</dbReference>
<dbReference type="NCBIfam" id="NF002881">
    <property type="entry name" value="PRK03343.1"/>
    <property type="match status" value="1"/>
</dbReference>
<dbReference type="GO" id="GO:0004801">
    <property type="term" value="F:transaldolase activity"/>
    <property type="evidence" value="ECO:0007669"/>
    <property type="project" value="UniProtKB-UniRule"/>
</dbReference>
<dbReference type="Pfam" id="PF00923">
    <property type="entry name" value="TAL_FSA"/>
    <property type="match status" value="1"/>
</dbReference>
<dbReference type="PIRSF" id="PIRSF036915">
    <property type="entry name" value="Trnald_Bac_Plnt"/>
    <property type="match status" value="1"/>
</dbReference>
<evidence type="ECO:0000256" key="4">
    <source>
        <dbReference type="ARBA" id="ARBA00008426"/>
    </source>
</evidence>
<comment type="pathway">
    <text evidence="3 10">Carbohydrate degradation; pentose phosphate pathway; D-glyceraldehyde 3-phosphate and beta-D-fructose 6-phosphate from D-ribose 5-phosphate and D-xylulose 5-phosphate (non-oxidative stage): step 2/3.</text>
</comment>
<dbReference type="EC" id="2.2.1.2" evidence="5 10"/>
<dbReference type="PANTHER" id="PTHR10683">
    <property type="entry name" value="TRANSALDOLASE"/>
    <property type="match status" value="1"/>
</dbReference>
<comment type="subcellular location">
    <subcellularLocation>
        <location evidence="2 10">Cytoplasm</location>
    </subcellularLocation>
</comment>
<dbReference type="PANTHER" id="PTHR10683:SF31">
    <property type="entry name" value="TRANSALDOLASE"/>
    <property type="match status" value="1"/>
</dbReference>
<dbReference type="InterPro" id="IPR001585">
    <property type="entry name" value="TAL/FSA"/>
</dbReference>
<dbReference type="GO" id="GO:0005737">
    <property type="term" value="C:cytoplasm"/>
    <property type="evidence" value="ECO:0007669"/>
    <property type="project" value="UniProtKB-SubCell"/>
</dbReference>
<comment type="catalytic activity">
    <reaction evidence="10">
        <text>D-sedoheptulose 7-phosphate + D-glyceraldehyde 3-phosphate = D-erythrose 4-phosphate + beta-D-fructose 6-phosphate</text>
        <dbReference type="Rhea" id="RHEA:17053"/>
        <dbReference type="ChEBI" id="CHEBI:16897"/>
        <dbReference type="ChEBI" id="CHEBI:57483"/>
        <dbReference type="ChEBI" id="CHEBI:57634"/>
        <dbReference type="ChEBI" id="CHEBI:59776"/>
        <dbReference type="EC" id="2.2.1.2"/>
    </reaction>
</comment>
<evidence type="ECO:0000256" key="3">
    <source>
        <dbReference type="ARBA" id="ARBA00004857"/>
    </source>
</evidence>
<dbReference type="InterPro" id="IPR013785">
    <property type="entry name" value="Aldolase_TIM"/>
</dbReference>
<comment type="function">
    <text evidence="1 10">Transaldolase is important for the balance of metabolites in the pentose-phosphate pathway.</text>
</comment>
<dbReference type="EMBL" id="CP011454">
    <property type="protein sequence ID" value="AMW04548.1"/>
    <property type="molecule type" value="Genomic_DNA"/>
</dbReference>
<dbReference type="KEGG" id="gph:GEMMAAP_06195"/>
<evidence type="ECO:0000256" key="10">
    <source>
        <dbReference type="HAMAP-Rule" id="MF_00493"/>
    </source>
</evidence>
<dbReference type="AlphaFoldDB" id="A0A143BHP1"/>
<keyword evidence="9 10" id="KW-0704">Schiff base</keyword>
<evidence type="ECO:0000256" key="9">
    <source>
        <dbReference type="ARBA" id="ARBA00023270"/>
    </source>
</evidence>
<evidence type="ECO:0000313" key="11">
    <source>
        <dbReference type="EMBL" id="AMW04548.1"/>
    </source>
</evidence>
<gene>
    <name evidence="10" type="primary">tal</name>
    <name evidence="11" type="ORF">GEMMAAP_06195</name>
</gene>
<dbReference type="CDD" id="cd00955">
    <property type="entry name" value="Transaldolase_like"/>
    <property type="match status" value="1"/>
</dbReference>
<evidence type="ECO:0000256" key="7">
    <source>
        <dbReference type="ARBA" id="ARBA00022679"/>
    </source>
</evidence>